<organism evidence="2 3">
    <name type="scientific">Metamycoplasma phocicerebrale</name>
    <dbReference type="NCBI Taxonomy" id="142649"/>
    <lineage>
        <taxon>Bacteria</taxon>
        <taxon>Bacillati</taxon>
        <taxon>Mycoplasmatota</taxon>
        <taxon>Mycoplasmoidales</taxon>
        <taxon>Metamycoplasmataceae</taxon>
        <taxon>Metamycoplasma</taxon>
    </lineage>
</organism>
<dbReference type="EMBL" id="CP033058">
    <property type="protein sequence ID" value="AZZ65595.1"/>
    <property type="molecule type" value="Genomic_DNA"/>
</dbReference>
<dbReference type="Proteomes" id="UP000256585">
    <property type="component" value="Chromosome"/>
</dbReference>
<keyword evidence="3" id="KW-1185">Reference proteome</keyword>
<dbReference type="Pfam" id="PF04200">
    <property type="entry name" value="Lipoprotein_17"/>
    <property type="match status" value="2"/>
</dbReference>
<dbReference type="RefSeq" id="WP_116171576.1">
    <property type="nucleotide sequence ID" value="NZ_CP033058.2"/>
</dbReference>
<accession>A0A3Q9VAC7</accession>
<feature type="domain" description="Lipoprotein-associated type-17" evidence="1">
    <location>
        <begin position="356"/>
        <end position="433"/>
    </location>
</feature>
<evidence type="ECO:0000313" key="3">
    <source>
        <dbReference type="Proteomes" id="UP000256585"/>
    </source>
</evidence>
<dbReference type="OrthoDB" id="9777465at2"/>
<protein>
    <recommendedName>
        <fullName evidence="1">Lipoprotein-associated type-17 domain-containing protein</fullName>
    </recommendedName>
</protein>
<gene>
    <name evidence="2" type="ORF">DMC14_002250</name>
</gene>
<dbReference type="InterPro" id="IPR007326">
    <property type="entry name" value="Lipoprotein-assoc_dom"/>
</dbReference>
<dbReference type="AlphaFoldDB" id="A0A3Q9VAC7"/>
<dbReference type="KEGG" id="mphc:DMC14_002250"/>
<evidence type="ECO:0000313" key="2">
    <source>
        <dbReference type="EMBL" id="AZZ65595.1"/>
    </source>
</evidence>
<dbReference type="PROSITE" id="PS51257">
    <property type="entry name" value="PROKAR_LIPOPROTEIN"/>
    <property type="match status" value="1"/>
</dbReference>
<feature type="domain" description="Lipoprotein-associated type-17" evidence="1">
    <location>
        <begin position="153"/>
        <end position="231"/>
    </location>
</feature>
<reference evidence="2" key="1">
    <citation type="submission" date="2019-03" db="EMBL/GenBank/DDBJ databases">
        <title>Draft Sequence and Annotation of the Mycoplasma phocicerebrale Strain 1049T Genome.</title>
        <authorList>
            <person name="Frasca S.Jr."/>
            <person name="Kutish G.F."/>
            <person name="Castellanos Gell J."/>
            <person name="Michaels D.L."/>
            <person name="Brown D.R."/>
        </authorList>
    </citation>
    <scope>NUCLEOTIDE SEQUENCE</scope>
    <source>
        <strain evidence="2">1049</strain>
    </source>
</reference>
<name>A0A3Q9VAC7_9BACT</name>
<sequence>MKKTLKIKKVLIAMSIGTPMLITPFIAISCDNRQIKKDSKKLVLEFEGKNEIKVLDFIDYALQSKLNSKEANKLADKYEYKVLEIINTDNKNGKIIAKIEITEKLSEEDKKAKKKAETLVVIKTFDGFKKLEGKELEKQNLKKIAREEAKVVKLTIKGNYSKLLSSEFLRVGNSFVWQLSKLQSDKLQIKYITATNINDDKGEITILFDIYDKSTNEDYARGSTTISGFKKTTDPVPEDPELAKKLNTKLNEVKVELKDPEFLKKISTSNFAVNFKSCYSFSNFDNKKYVVDYKINKFTHKEFEDGTISFEYWIKDLNTGLNSSERKTFNVTGLKTLREIALEYSSPKKYKYIISDIAKNHKVSEITEENIDQFFLIDNKKLPSTFQYYFLFGKKVIKDRNFSLGQITVTISILDKENNKQLSTVEFVISGFKIG</sequence>
<proteinExistence type="predicted"/>
<evidence type="ECO:0000259" key="1">
    <source>
        <dbReference type="Pfam" id="PF04200"/>
    </source>
</evidence>